<keyword evidence="2" id="KW-0645">Protease</keyword>
<comment type="similarity">
    <text evidence="2">Belongs to the metallo-dependent hydrolases superfamily. Peptidase M19 family.</text>
</comment>
<proteinExistence type="inferred from homology"/>
<dbReference type="Gene3D" id="3.20.20.140">
    <property type="entry name" value="Metal-dependent hydrolases"/>
    <property type="match status" value="1"/>
</dbReference>
<evidence type="ECO:0000313" key="3">
    <source>
        <dbReference type="EMBL" id="KAK5172117.1"/>
    </source>
</evidence>
<reference evidence="3 4" key="1">
    <citation type="submission" date="2023-08" db="EMBL/GenBank/DDBJ databases">
        <title>Black Yeasts Isolated from many extreme environments.</title>
        <authorList>
            <person name="Coleine C."/>
            <person name="Stajich J.E."/>
            <person name="Selbmann L."/>
        </authorList>
    </citation>
    <scope>NUCLEOTIDE SEQUENCE [LARGE SCALE GENOMIC DNA]</scope>
    <source>
        <strain evidence="3 4">CCFEE 5935</strain>
    </source>
</reference>
<dbReference type="AlphaFoldDB" id="A0AAV9PG29"/>
<comment type="caution">
    <text evidence="3">The sequence shown here is derived from an EMBL/GenBank/DDBJ whole genome shotgun (WGS) entry which is preliminary data.</text>
</comment>
<accession>A0AAV9PG29</accession>
<dbReference type="GO" id="GO:0070573">
    <property type="term" value="F:metallodipeptidase activity"/>
    <property type="evidence" value="ECO:0007669"/>
    <property type="project" value="InterPro"/>
</dbReference>
<evidence type="ECO:0000256" key="1">
    <source>
        <dbReference type="ARBA" id="ARBA00022997"/>
    </source>
</evidence>
<evidence type="ECO:0000313" key="4">
    <source>
        <dbReference type="Proteomes" id="UP001337655"/>
    </source>
</evidence>
<comment type="cofactor">
    <cofactor evidence="2">
        <name>Zn(2+)</name>
        <dbReference type="ChEBI" id="CHEBI:29105"/>
    </cofactor>
</comment>
<comment type="catalytic activity">
    <reaction evidence="2">
        <text>an L-aminoacyl-L-amino acid + H2O = 2 an L-alpha-amino acid</text>
        <dbReference type="Rhea" id="RHEA:48940"/>
        <dbReference type="ChEBI" id="CHEBI:15377"/>
        <dbReference type="ChEBI" id="CHEBI:59869"/>
        <dbReference type="ChEBI" id="CHEBI:77460"/>
        <dbReference type="EC" id="3.4.13.19"/>
    </reaction>
</comment>
<dbReference type="Pfam" id="PF01244">
    <property type="entry name" value="Peptidase_M19"/>
    <property type="match status" value="1"/>
</dbReference>
<dbReference type="SUPFAM" id="SSF51556">
    <property type="entry name" value="Metallo-dependent hydrolases"/>
    <property type="match status" value="1"/>
</dbReference>
<keyword evidence="2" id="KW-0479">Metal-binding</keyword>
<dbReference type="PANTHER" id="PTHR10443">
    <property type="entry name" value="MICROSOMAL DIPEPTIDASE"/>
    <property type="match status" value="1"/>
</dbReference>
<dbReference type="GO" id="GO:0006508">
    <property type="term" value="P:proteolysis"/>
    <property type="evidence" value="ECO:0007669"/>
    <property type="project" value="UniProtKB-KW"/>
</dbReference>
<dbReference type="Proteomes" id="UP001337655">
    <property type="component" value="Unassembled WGS sequence"/>
</dbReference>
<organism evidence="3 4">
    <name type="scientific">Saxophila tyrrhenica</name>
    <dbReference type="NCBI Taxonomy" id="1690608"/>
    <lineage>
        <taxon>Eukaryota</taxon>
        <taxon>Fungi</taxon>
        <taxon>Dikarya</taxon>
        <taxon>Ascomycota</taxon>
        <taxon>Pezizomycotina</taxon>
        <taxon>Dothideomycetes</taxon>
        <taxon>Dothideomycetidae</taxon>
        <taxon>Mycosphaerellales</taxon>
        <taxon>Extremaceae</taxon>
        <taxon>Saxophila</taxon>
    </lineage>
</organism>
<protein>
    <recommendedName>
        <fullName evidence="2">Dipeptidase</fullName>
        <ecNumber evidence="2">3.4.13.19</ecNumber>
    </recommendedName>
</protein>
<keyword evidence="2" id="KW-0378">Hydrolase</keyword>
<keyword evidence="4" id="KW-1185">Reference proteome</keyword>
<dbReference type="EMBL" id="JAVRRT010000005">
    <property type="protein sequence ID" value="KAK5172117.1"/>
    <property type="molecule type" value="Genomic_DNA"/>
</dbReference>
<keyword evidence="2" id="KW-0482">Metalloprotease</keyword>
<dbReference type="RefSeq" id="XP_064660961.1">
    <property type="nucleotide sequence ID" value="XM_064801010.1"/>
</dbReference>
<dbReference type="GeneID" id="89925101"/>
<keyword evidence="2" id="KW-0862">Zinc</keyword>
<dbReference type="EC" id="3.4.13.19" evidence="2"/>
<sequence>MLVDLSHVSAETMRGALKVAEAPVIYSHSGAWAMTNHGRNVPDDVLQMVKRNRGVVMVPAVEPFLRKQGKDKATAEDMLDHIMHIANLIGWEHVGLGSDFDGTTLIVEGLEDTSKWPELIARLIERENVTDGEVAGLLGENVLRAWSEAEEVATQMQESGALPSEENWEGRIWERENLDVPRLFSEK</sequence>
<keyword evidence="1 2" id="KW-0224">Dipeptidase</keyword>
<dbReference type="InterPro" id="IPR032466">
    <property type="entry name" value="Metal_Hydrolase"/>
</dbReference>
<gene>
    <name evidence="3" type="ORF">LTR77_003755</name>
</gene>
<dbReference type="PANTHER" id="PTHR10443:SF12">
    <property type="entry name" value="DIPEPTIDASE"/>
    <property type="match status" value="1"/>
</dbReference>
<dbReference type="PROSITE" id="PS51365">
    <property type="entry name" value="RENAL_DIPEPTIDASE_2"/>
    <property type="match status" value="1"/>
</dbReference>
<name>A0AAV9PG29_9PEZI</name>
<dbReference type="GO" id="GO:0046872">
    <property type="term" value="F:metal ion binding"/>
    <property type="evidence" value="ECO:0007669"/>
    <property type="project" value="UniProtKB-UniRule"/>
</dbReference>
<dbReference type="InterPro" id="IPR008257">
    <property type="entry name" value="Pept_M19"/>
</dbReference>
<evidence type="ECO:0000256" key="2">
    <source>
        <dbReference type="RuleBase" id="RU341113"/>
    </source>
</evidence>